<dbReference type="InterPro" id="IPR013780">
    <property type="entry name" value="Glyco_hydro_b"/>
</dbReference>
<name>R7Z151_CONA1</name>
<dbReference type="Proteomes" id="UP000016924">
    <property type="component" value="Unassembled WGS sequence"/>
</dbReference>
<dbReference type="RefSeq" id="XP_007782933.1">
    <property type="nucleotide sequence ID" value="XM_007784743.1"/>
</dbReference>
<sequence length="138" mass="14494">MGGKRTTPTFTARTTPSLDDGISLVQQGTSEIQFSFNGQRLSMTGTYAYAAGINIESVVVLGQKSAPTSVNYNGQSLQVQYDGNAQTATINCSIPLTGDATVTFGGVAEYPGTVSRQGPAGKLSAFVLNDFAMSYLFM</sequence>
<proteinExistence type="predicted"/>
<dbReference type="Gene3D" id="2.60.40.1180">
    <property type="entry name" value="Golgi alpha-mannosidase II"/>
    <property type="match status" value="1"/>
</dbReference>
<evidence type="ECO:0000313" key="1">
    <source>
        <dbReference type="EMBL" id="EON67616.1"/>
    </source>
</evidence>
<dbReference type="HOGENOM" id="CLU_1855161_0_0_1"/>
<accession>R7Z151</accession>
<protein>
    <submittedName>
        <fullName evidence="1">Uncharacterized protein</fullName>
    </submittedName>
</protein>
<dbReference type="AlphaFoldDB" id="R7Z151"/>
<organism evidence="1 2">
    <name type="scientific">Coniosporium apollinis (strain CBS 100218)</name>
    <name type="common">Rock-inhabiting black yeast</name>
    <dbReference type="NCBI Taxonomy" id="1168221"/>
    <lineage>
        <taxon>Eukaryota</taxon>
        <taxon>Fungi</taxon>
        <taxon>Dikarya</taxon>
        <taxon>Ascomycota</taxon>
        <taxon>Pezizomycotina</taxon>
        <taxon>Dothideomycetes</taxon>
        <taxon>Dothideomycetes incertae sedis</taxon>
        <taxon>Coniosporium</taxon>
    </lineage>
</organism>
<dbReference type="EMBL" id="JH767589">
    <property type="protein sequence ID" value="EON67616.1"/>
    <property type="molecule type" value="Genomic_DNA"/>
</dbReference>
<reference evidence="2" key="1">
    <citation type="submission" date="2012-06" db="EMBL/GenBank/DDBJ databases">
        <title>The genome sequence of Coniosporium apollinis CBS 100218.</title>
        <authorList>
            <consortium name="The Broad Institute Genome Sequencing Platform"/>
            <person name="Cuomo C."/>
            <person name="Gorbushina A."/>
            <person name="Noack S."/>
            <person name="Walker B."/>
            <person name="Young S.K."/>
            <person name="Zeng Q."/>
            <person name="Gargeya S."/>
            <person name="Fitzgerald M."/>
            <person name="Haas B."/>
            <person name="Abouelleil A."/>
            <person name="Alvarado L."/>
            <person name="Arachchi H.M."/>
            <person name="Berlin A.M."/>
            <person name="Chapman S.B."/>
            <person name="Goldberg J."/>
            <person name="Griggs A."/>
            <person name="Gujja S."/>
            <person name="Hansen M."/>
            <person name="Howarth C."/>
            <person name="Imamovic A."/>
            <person name="Larimer J."/>
            <person name="McCowan C."/>
            <person name="Montmayeur A."/>
            <person name="Murphy C."/>
            <person name="Neiman D."/>
            <person name="Pearson M."/>
            <person name="Priest M."/>
            <person name="Roberts A."/>
            <person name="Saif S."/>
            <person name="Shea T."/>
            <person name="Sisk P."/>
            <person name="Sykes S."/>
            <person name="Wortman J."/>
            <person name="Nusbaum C."/>
            <person name="Birren B."/>
        </authorList>
    </citation>
    <scope>NUCLEOTIDE SEQUENCE [LARGE SCALE GENOMIC DNA]</scope>
    <source>
        <strain evidence="2">CBS 100218</strain>
    </source>
</reference>
<keyword evidence="2" id="KW-1185">Reference proteome</keyword>
<dbReference type="GeneID" id="19904070"/>
<evidence type="ECO:0000313" key="2">
    <source>
        <dbReference type="Proteomes" id="UP000016924"/>
    </source>
</evidence>
<dbReference type="OrthoDB" id="5839090at2759"/>
<dbReference type="STRING" id="1168221.R7Z151"/>
<gene>
    <name evidence="1" type="ORF">W97_06759</name>
</gene>